<reference evidence="3 4" key="1">
    <citation type="journal article" date="2012" name="J. Bacteriol.">
        <title>Complete genome sequence of the anaerobic perchlorate-reducing bacterium Azospira suillum strain PS.</title>
        <authorList>
            <person name="Byrne-Bailey K.G."/>
            <person name="Coates J.D."/>
        </authorList>
    </citation>
    <scope>NUCLEOTIDE SEQUENCE [LARGE SCALE GENOMIC DNA]</scope>
    <source>
        <strain evidence="4">ATCC BAA-33 / DSM 13638 / PS</strain>
    </source>
</reference>
<feature type="region of interest" description="Disordered" evidence="2">
    <location>
        <begin position="163"/>
        <end position="189"/>
    </location>
</feature>
<dbReference type="EMBL" id="CP003153">
    <property type="protein sequence ID" value="AEV27090.1"/>
    <property type="molecule type" value="Genomic_DNA"/>
</dbReference>
<dbReference type="RefSeq" id="WP_014237771.1">
    <property type="nucleotide sequence ID" value="NC_016616.1"/>
</dbReference>
<feature type="region of interest" description="Disordered" evidence="2">
    <location>
        <begin position="1"/>
        <end position="69"/>
    </location>
</feature>
<dbReference type="PANTHER" id="PTHR35024:SF4">
    <property type="entry name" value="POLYMER-FORMING CYTOSKELETAL PROTEIN"/>
    <property type="match status" value="1"/>
</dbReference>
<organism evidence="3 4">
    <name type="scientific">Azospira oryzae (strain ATCC BAA-33 / DSM 13638 / PS)</name>
    <name type="common">Dechlorosoma suillum</name>
    <dbReference type="NCBI Taxonomy" id="640081"/>
    <lineage>
        <taxon>Bacteria</taxon>
        <taxon>Pseudomonadati</taxon>
        <taxon>Pseudomonadota</taxon>
        <taxon>Betaproteobacteria</taxon>
        <taxon>Rhodocyclales</taxon>
        <taxon>Rhodocyclaceae</taxon>
        <taxon>Azospira</taxon>
    </lineage>
</organism>
<dbReference type="PANTHER" id="PTHR35024">
    <property type="entry name" value="HYPOTHETICAL CYTOSOLIC PROTEIN"/>
    <property type="match status" value="1"/>
</dbReference>
<accession>G8QPY3</accession>
<protein>
    <submittedName>
        <fullName evidence="3">Integral membrane protein CcmA involved in cell shape determination</fullName>
    </submittedName>
</protein>
<dbReference type="OrthoDB" id="9179856at2"/>
<gene>
    <name evidence="3" type="ordered locus">Dsui_2743</name>
</gene>
<dbReference type="KEGG" id="dsu:Dsui_2743"/>
<dbReference type="Proteomes" id="UP000005633">
    <property type="component" value="Chromosome"/>
</dbReference>
<proteinExistence type="inferred from homology"/>
<dbReference type="eggNOG" id="COG1664">
    <property type="taxonomic scope" value="Bacteria"/>
</dbReference>
<evidence type="ECO:0000313" key="4">
    <source>
        <dbReference type="Proteomes" id="UP000005633"/>
    </source>
</evidence>
<dbReference type="Pfam" id="PF04519">
    <property type="entry name" value="Bactofilin"/>
    <property type="match status" value="1"/>
</dbReference>
<dbReference type="STRING" id="640081.Dsui_2743"/>
<evidence type="ECO:0000256" key="1">
    <source>
        <dbReference type="ARBA" id="ARBA00044755"/>
    </source>
</evidence>
<dbReference type="HOGENOM" id="CLU_106651_0_0_4"/>
<dbReference type="AlphaFoldDB" id="G8QPY3"/>
<sequence>MLNKQSLFSSKREETVLPRNPWPGSAPQTNSSNVSSAPKASTASTASAPPPAPVAADKEQPSGSRLIVGPDVKLKGAEIQDCDTLVVEGRVEATLDSRLIQIAEQGAFSGKVSIDVAEIRGTFEGELVARKQLFIHASGRVSGTIRYGSILIDEGGQVSGDVRSLGDEHQAGSAKASPAEPGIPTLHGNVTLKEGKKENALL</sequence>
<name>G8QPY3_AZOOP</name>
<comment type="similarity">
    <text evidence="1">Belongs to the bactofilin family.</text>
</comment>
<feature type="compositionally biased region" description="Low complexity" evidence="2">
    <location>
        <begin position="34"/>
        <end position="47"/>
    </location>
</feature>
<dbReference type="InterPro" id="IPR007607">
    <property type="entry name" value="BacA/B"/>
</dbReference>
<evidence type="ECO:0000313" key="3">
    <source>
        <dbReference type="EMBL" id="AEV27090.1"/>
    </source>
</evidence>
<evidence type="ECO:0000256" key="2">
    <source>
        <dbReference type="SAM" id="MobiDB-lite"/>
    </source>
</evidence>